<dbReference type="AlphaFoldDB" id="A0AA46SST7"/>
<feature type="region of interest" description="Disordered" evidence="1">
    <location>
        <begin position="1"/>
        <end position="45"/>
    </location>
</feature>
<accession>A0AA46SST7</accession>
<dbReference type="Proteomes" id="UP001164392">
    <property type="component" value="Chromosome"/>
</dbReference>
<dbReference type="RefSeq" id="WP_157835126.1">
    <property type="nucleotide sequence ID" value="NZ_CP099530.1"/>
</dbReference>
<reference evidence="2" key="1">
    <citation type="submission" date="2022-06" db="EMBL/GenBank/DDBJ databases">
        <title>Dynamics of rice microbiomes reveals core vertical transmitted seed endophytes.</title>
        <authorList>
            <person name="Liao K."/>
            <person name="Zhang X."/>
        </authorList>
    </citation>
    <scope>NUCLEOTIDE SEQUENCE</scope>
    <source>
        <strain evidence="2">JR3-14</strain>
    </source>
</reference>
<sequence length="45" mass="4726">MAKFDATARHARRGKEGAGNGAGTDLRQTTGRIRGRAISAEENGI</sequence>
<proteinExistence type="predicted"/>
<gene>
    <name evidence="2" type="ORF">NG824_13020</name>
</gene>
<organism evidence="2 3">
    <name type="scientific">Xanthomonas sacchari</name>
    <dbReference type="NCBI Taxonomy" id="56458"/>
    <lineage>
        <taxon>Bacteria</taxon>
        <taxon>Pseudomonadati</taxon>
        <taxon>Pseudomonadota</taxon>
        <taxon>Gammaproteobacteria</taxon>
        <taxon>Lysobacterales</taxon>
        <taxon>Lysobacteraceae</taxon>
        <taxon>Xanthomonas</taxon>
    </lineage>
</organism>
<protein>
    <submittedName>
        <fullName evidence="2">Uncharacterized protein</fullName>
    </submittedName>
</protein>
<dbReference type="EMBL" id="CP099534">
    <property type="protein sequence ID" value="UYK87421.1"/>
    <property type="molecule type" value="Genomic_DNA"/>
</dbReference>
<evidence type="ECO:0000313" key="3">
    <source>
        <dbReference type="Proteomes" id="UP001164392"/>
    </source>
</evidence>
<evidence type="ECO:0000313" key="2">
    <source>
        <dbReference type="EMBL" id="UYK87421.1"/>
    </source>
</evidence>
<evidence type="ECO:0000256" key="1">
    <source>
        <dbReference type="SAM" id="MobiDB-lite"/>
    </source>
</evidence>
<name>A0AA46SST7_9XANT</name>